<protein>
    <submittedName>
        <fullName evidence="5">Alpha/Beta hydrolase protein</fullName>
    </submittedName>
</protein>
<dbReference type="GO" id="GO:0016787">
    <property type="term" value="F:hydrolase activity"/>
    <property type="evidence" value="ECO:0007669"/>
    <property type="project" value="UniProtKB-KW"/>
</dbReference>
<sequence length="548" mass="61064">MLIVCGFAHDSQIPLSFGMKPSLDWKDCGTVDGRTLQCSQLDVPMDHFHTSVDNIFTLPLIRLVGNNASSTGDRHILFNPGGPGGSGVGLIRGRGSQLNKIIGEEFHLLGFDPRGVVGSIPQANCYPSNTKRVEAFLTNPWDVYYEAGEMYTRAENKVKACGEIMGERGHYINTPQTAADMNSILDALGQEKMYYWGFSYGTALGQTYAQMFPGRVSRLIIDGVLNLDEWYNNFMIREYLTDIDRIFAGFLDECLKAGVACPLKSIGGRRFESSSELRDYLEDFLSQLEEEPIPVYINNATYGAVTRHNLVTNGIFFGLYSPSLWPSLAHNLAELLKGNSTPVFTEYSKSWALDVLSDDSNTFIILNDNRKTGPGAPIRGIKAVQNFTLSRPEMSYLMSRYEGSEIYDRASWSIPTTHDFHPRYYPNFPPTRTAEPILVLSTSWDPVCPLTSAKKARDSFEGAGFVEQKSYGHCTMSMPSLCTAKHVKRYFNEGKLPEDGSTCSIDADYFQAENRPSTLSEEDEELLANLHVLASRGVVTPPFRFTGI</sequence>
<evidence type="ECO:0000259" key="4">
    <source>
        <dbReference type="Pfam" id="PF08386"/>
    </source>
</evidence>
<dbReference type="InterPro" id="IPR000073">
    <property type="entry name" value="AB_hydrolase_1"/>
</dbReference>
<feature type="domain" description="AB hydrolase-1" evidence="3">
    <location>
        <begin position="75"/>
        <end position="227"/>
    </location>
</feature>
<dbReference type="InterPro" id="IPR029058">
    <property type="entry name" value="AB_hydrolase_fold"/>
</dbReference>
<dbReference type="Proteomes" id="UP000813444">
    <property type="component" value="Unassembled WGS sequence"/>
</dbReference>
<evidence type="ECO:0000256" key="1">
    <source>
        <dbReference type="ARBA" id="ARBA00010088"/>
    </source>
</evidence>
<dbReference type="InterPro" id="IPR013595">
    <property type="entry name" value="Pept_S33_TAP-like_C"/>
</dbReference>
<comment type="caution">
    <text evidence="5">The sequence shown here is derived from an EMBL/GenBank/DDBJ whole genome shotgun (WGS) entry which is preliminary data.</text>
</comment>
<name>A0A8K0WLA5_9HYPO</name>
<evidence type="ECO:0000313" key="6">
    <source>
        <dbReference type="Proteomes" id="UP000813444"/>
    </source>
</evidence>
<proteinExistence type="inferred from homology"/>
<dbReference type="Gene3D" id="3.40.50.1820">
    <property type="entry name" value="alpha/beta hydrolase"/>
    <property type="match status" value="1"/>
</dbReference>
<evidence type="ECO:0000256" key="2">
    <source>
        <dbReference type="ARBA" id="ARBA00022801"/>
    </source>
</evidence>
<evidence type="ECO:0000259" key="3">
    <source>
        <dbReference type="Pfam" id="PF00561"/>
    </source>
</evidence>
<dbReference type="SUPFAM" id="SSF53474">
    <property type="entry name" value="alpha/beta-Hydrolases"/>
    <property type="match status" value="1"/>
</dbReference>
<organism evidence="5 6">
    <name type="scientific">Stachybotrys elegans</name>
    <dbReference type="NCBI Taxonomy" id="80388"/>
    <lineage>
        <taxon>Eukaryota</taxon>
        <taxon>Fungi</taxon>
        <taxon>Dikarya</taxon>
        <taxon>Ascomycota</taxon>
        <taxon>Pezizomycotina</taxon>
        <taxon>Sordariomycetes</taxon>
        <taxon>Hypocreomycetidae</taxon>
        <taxon>Hypocreales</taxon>
        <taxon>Stachybotryaceae</taxon>
        <taxon>Stachybotrys</taxon>
    </lineage>
</organism>
<dbReference type="Pfam" id="PF00561">
    <property type="entry name" value="Abhydrolase_1"/>
    <property type="match status" value="1"/>
</dbReference>
<dbReference type="AlphaFoldDB" id="A0A8K0WLA5"/>
<gene>
    <name evidence="5" type="ORF">B0I35DRAFT_454395</name>
</gene>
<accession>A0A8K0WLA5</accession>
<dbReference type="EMBL" id="JAGPNK010000019">
    <property type="protein sequence ID" value="KAH7305222.1"/>
    <property type="molecule type" value="Genomic_DNA"/>
</dbReference>
<dbReference type="Pfam" id="PF08386">
    <property type="entry name" value="Abhydrolase_4"/>
    <property type="match status" value="1"/>
</dbReference>
<feature type="domain" description="Peptidase S33 tripeptidyl aminopeptidase-like C-terminal" evidence="4">
    <location>
        <begin position="430"/>
        <end position="503"/>
    </location>
</feature>
<evidence type="ECO:0000313" key="5">
    <source>
        <dbReference type="EMBL" id="KAH7305222.1"/>
    </source>
</evidence>
<comment type="similarity">
    <text evidence="1">Belongs to the peptidase S33 family.</text>
</comment>
<keyword evidence="6" id="KW-1185">Reference proteome</keyword>
<dbReference type="PANTHER" id="PTHR43248">
    <property type="entry name" value="2-SUCCINYL-6-HYDROXY-2,4-CYCLOHEXADIENE-1-CARBOXYLATE SYNTHASE"/>
    <property type="match status" value="1"/>
</dbReference>
<keyword evidence="2 5" id="KW-0378">Hydrolase</keyword>
<dbReference type="OrthoDB" id="425534at2759"/>
<dbReference type="PANTHER" id="PTHR43248:SF25">
    <property type="entry name" value="AB HYDROLASE-1 DOMAIN-CONTAINING PROTEIN-RELATED"/>
    <property type="match status" value="1"/>
</dbReference>
<reference evidence="5" key="1">
    <citation type="journal article" date="2021" name="Nat. Commun.">
        <title>Genetic determinants of endophytism in the Arabidopsis root mycobiome.</title>
        <authorList>
            <person name="Mesny F."/>
            <person name="Miyauchi S."/>
            <person name="Thiergart T."/>
            <person name="Pickel B."/>
            <person name="Atanasova L."/>
            <person name="Karlsson M."/>
            <person name="Huettel B."/>
            <person name="Barry K.W."/>
            <person name="Haridas S."/>
            <person name="Chen C."/>
            <person name="Bauer D."/>
            <person name="Andreopoulos W."/>
            <person name="Pangilinan J."/>
            <person name="LaButti K."/>
            <person name="Riley R."/>
            <person name="Lipzen A."/>
            <person name="Clum A."/>
            <person name="Drula E."/>
            <person name="Henrissat B."/>
            <person name="Kohler A."/>
            <person name="Grigoriev I.V."/>
            <person name="Martin F.M."/>
            <person name="Hacquard S."/>
        </authorList>
    </citation>
    <scope>NUCLEOTIDE SEQUENCE</scope>
    <source>
        <strain evidence="5">MPI-CAGE-CH-0235</strain>
    </source>
</reference>
<dbReference type="InterPro" id="IPR051601">
    <property type="entry name" value="Serine_prot/Carboxylest_S33"/>
</dbReference>